<keyword evidence="1" id="KW-0238">DNA-binding</keyword>
<dbReference type="RefSeq" id="WP_413266699.1">
    <property type="nucleotide sequence ID" value="NZ_JBHFNR010000237.1"/>
</dbReference>
<protein>
    <submittedName>
        <fullName evidence="1">DNA-binding protein</fullName>
    </submittedName>
</protein>
<reference evidence="1 2" key="1">
    <citation type="submission" date="2024-09" db="EMBL/GenBank/DDBJ databases">
        <title>Floridaenema gen nov. (Aerosakkonemataceae, Aerosakkonematales ord. nov., Cyanobacteria) from benthic tropical and subtropical fresh waters, with the description of four new species.</title>
        <authorList>
            <person name="Moretto J.A."/>
            <person name="Berthold D.E."/>
            <person name="Lefler F.W."/>
            <person name="Huang I.-S."/>
            <person name="Laughinghouse H. IV."/>
        </authorList>
    </citation>
    <scope>NUCLEOTIDE SEQUENCE [LARGE SCALE GENOMIC DNA]</scope>
    <source>
        <strain evidence="1 2">BLCC-F50</strain>
    </source>
</reference>
<dbReference type="Proteomes" id="UP001576784">
    <property type="component" value="Unassembled WGS sequence"/>
</dbReference>
<sequence>MKNMKMPTSNSYREDLIQFLKDPEHAAGYIEAILEEEDPEPELLRNALRKVIEAWAKSDHRLSPSTKQLHEKLDRMLTESNATEIYTFVELLNALGFRLEVQCKNYEKSENADQ</sequence>
<comment type="caution">
    <text evidence="1">The sequence shown here is derived from an EMBL/GenBank/DDBJ whole genome shotgun (WGS) entry which is preliminary data.</text>
</comment>
<organism evidence="1 2">
    <name type="scientific">Floridaenema flaviceps BLCC-F50</name>
    <dbReference type="NCBI Taxonomy" id="3153642"/>
    <lineage>
        <taxon>Bacteria</taxon>
        <taxon>Bacillati</taxon>
        <taxon>Cyanobacteriota</taxon>
        <taxon>Cyanophyceae</taxon>
        <taxon>Oscillatoriophycideae</taxon>
        <taxon>Aerosakkonematales</taxon>
        <taxon>Aerosakkonemataceae</taxon>
        <taxon>Floridanema</taxon>
        <taxon>Floridanema flaviceps</taxon>
    </lineage>
</organism>
<accession>A0ABV4XZD5</accession>
<evidence type="ECO:0000313" key="2">
    <source>
        <dbReference type="Proteomes" id="UP001576784"/>
    </source>
</evidence>
<name>A0ABV4XZD5_9CYAN</name>
<evidence type="ECO:0000313" key="1">
    <source>
        <dbReference type="EMBL" id="MFB2897083.1"/>
    </source>
</evidence>
<dbReference type="GO" id="GO:0003677">
    <property type="term" value="F:DNA binding"/>
    <property type="evidence" value="ECO:0007669"/>
    <property type="project" value="UniProtKB-KW"/>
</dbReference>
<keyword evidence="2" id="KW-1185">Reference proteome</keyword>
<proteinExistence type="predicted"/>
<gene>
    <name evidence="1" type="ORF">ACE1CI_29565</name>
</gene>
<dbReference type="EMBL" id="JBHFNR010000237">
    <property type="protein sequence ID" value="MFB2897083.1"/>
    <property type="molecule type" value="Genomic_DNA"/>
</dbReference>